<dbReference type="GO" id="GO:0016874">
    <property type="term" value="F:ligase activity"/>
    <property type="evidence" value="ECO:0007669"/>
    <property type="project" value="UniProtKB-KW"/>
</dbReference>
<keyword evidence="8" id="KW-0436">Ligase</keyword>
<feature type="compositionally biased region" description="Basic residues" evidence="5">
    <location>
        <begin position="490"/>
        <end position="500"/>
    </location>
</feature>
<accession>A0A2C9CWF2</accession>
<keyword evidence="3 6" id="KW-1133">Transmembrane helix</keyword>
<feature type="transmembrane region" description="Helical" evidence="6">
    <location>
        <begin position="444"/>
        <end position="461"/>
    </location>
</feature>
<dbReference type="Proteomes" id="UP000220034">
    <property type="component" value="Unassembled WGS sequence"/>
</dbReference>
<feature type="domain" description="O-antigen ligase-related" evidence="7">
    <location>
        <begin position="256"/>
        <end position="392"/>
    </location>
</feature>
<feature type="transmembrane region" description="Helical" evidence="6">
    <location>
        <begin position="269"/>
        <end position="287"/>
    </location>
</feature>
<keyword evidence="9" id="KW-1185">Reference proteome</keyword>
<feature type="transmembrane region" description="Helical" evidence="6">
    <location>
        <begin position="126"/>
        <end position="146"/>
    </location>
</feature>
<feature type="transmembrane region" description="Helical" evidence="6">
    <location>
        <begin position="296"/>
        <end position="315"/>
    </location>
</feature>
<reference evidence="9" key="1">
    <citation type="submission" date="2017-09" db="EMBL/GenBank/DDBJ databases">
        <authorList>
            <person name="Varghese N."/>
            <person name="Submissions S."/>
        </authorList>
    </citation>
    <scope>NUCLEOTIDE SEQUENCE [LARGE SCALE GENOMIC DNA]</scope>
    <source>
        <strain evidence="9">C7</strain>
    </source>
</reference>
<organism evidence="8 9">
    <name type="scientific">Pontivivens marinum</name>
    <dbReference type="NCBI Taxonomy" id="1690039"/>
    <lineage>
        <taxon>Bacteria</taxon>
        <taxon>Pseudomonadati</taxon>
        <taxon>Pseudomonadota</taxon>
        <taxon>Alphaproteobacteria</taxon>
        <taxon>Rhodobacterales</taxon>
        <taxon>Paracoccaceae</taxon>
        <taxon>Pontivivens</taxon>
    </lineage>
</organism>
<feature type="transmembrane region" description="Helical" evidence="6">
    <location>
        <begin position="87"/>
        <end position="106"/>
    </location>
</feature>
<feature type="transmembrane region" description="Helical" evidence="6">
    <location>
        <begin position="21"/>
        <end position="38"/>
    </location>
</feature>
<evidence type="ECO:0000313" key="9">
    <source>
        <dbReference type="Proteomes" id="UP000220034"/>
    </source>
</evidence>
<sequence length="500" mass="53461">MNTMATSTLGSRPRTKNSPQTFLMVAILIALALSPLPLGSNRPVFWAFGALIAGLGGAIYFGSFALRGERIRISTPWMKPAIILGGLYLGWLIVQILPLGLMLGGFETALPSGLVITTNTLSLTPGATTVAALRVAGYGMVFMLVLQIAGNRDRAKYIAQMLVFIVVGWALYGLLALIQFDDTILLFEKWAYLGSATGPFVNRNSFATFLAMGMITCLGLAADRATRRNSMHSSSVTTRLTDASTMHIYLMILIGLVLLATILQTNSRMGVFAGLIGTGLTTTLILARRLGLGRGTLLLVPVILIIVGSLSAWLYGGTLVDRLGGVEQDANVRLAVYRQVLDMIAQRPVVGWGADSFEVVYRAFRAPPVSPEFSWARAHSTYLAHWSETGILFGSIPLLLVGAAFFACLIAALRRDSDIVLPAIGAGVIATGATHSLVDFSLEMQANVWLFLALVALALGGHKASSPVAHKAAEKSAAAGDPAIPAAQTHSRRRKRRRRS</sequence>
<evidence type="ECO:0000313" key="8">
    <source>
        <dbReference type="EMBL" id="SOH95445.1"/>
    </source>
</evidence>
<evidence type="ECO:0000259" key="7">
    <source>
        <dbReference type="Pfam" id="PF04932"/>
    </source>
</evidence>
<dbReference type="PANTHER" id="PTHR37422:SF13">
    <property type="entry name" value="LIPOPOLYSACCHARIDE BIOSYNTHESIS PROTEIN PA4999-RELATED"/>
    <property type="match status" value="1"/>
</dbReference>
<keyword evidence="4 6" id="KW-0472">Membrane</keyword>
<keyword evidence="2 6" id="KW-0812">Transmembrane</keyword>
<dbReference type="GO" id="GO:0016020">
    <property type="term" value="C:membrane"/>
    <property type="evidence" value="ECO:0007669"/>
    <property type="project" value="UniProtKB-SubCell"/>
</dbReference>
<dbReference type="Pfam" id="PF04932">
    <property type="entry name" value="Wzy_C"/>
    <property type="match status" value="1"/>
</dbReference>
<dbReference type="EMBL" id="OCTN01000011">
    <property type="protein sequence ID" value="SOH95445.1"/>
    <property type="molecule type" value="Genomic_DNA"/>
</dbReference>
<feature type="transmembrane region" description="Helical" evidence="6">
    <location>
        <begin position="419"/>
        <end position="438"/>
    </location>
</feature>
<name>A0A2C9CWF2_9RHOB</name>
<evidence type="ECO:0000256" key="1">
    <source>
        <dbReference type="ARBA" id="ARBA00004141"/>
    </source>
</evidence>
<feature type="compositionally biased region" description="Low complexity" evidence="5">
    <location>
        <begin position="475"/>
        <end position="487"/>
    </location>
</feature>
<dbReference type="PANTHER" id="PTHR37422">
    <property type="entry name" value="TEICHURONIC ACID BIOSYNTHESIS PROTEIN TUAE"/>
    <property type="match status" value="1"/>
</dbReference>
<protein>
    <submittedName>
        <fullName evidence="8">O-antigen ligase</fullName>
    </submittedName>
</protein>
<dbReference type="InterPro" id="IPR051533">
    <property type="entry name" value="WaaL-like"/>
</dbReference>
<feature type="region of interest" description="Disordered" evidence="5">
    <location>
        <begin position="470"/>
        <end position="500"/>
    </location>
</feature>
<evidence type="ECO:0000256" key="3">
    <source>
        <dbReference type="ARBA" id="ARBA00022989"/>
    </source>
</evidence>
<evidence type="ECO:0000256" key="2">
    <source>
        <dbReference type="ARBA" id="ARBA00022692"/>
    </source>
</evidence>
<dbReference type="AlphaFoldDB" id="A0A2C9CWF2"/>
<feature type="transmembrane region" description="Helical" evidence="6">
    <location>
        <begin position="200"/>
        <end position="222"/>
    </location>
</feature>
<feature type="transmembrane region" description="Helical" evidence="6">
    <location>
        <begin position="44"/>
        <end position="66"/>
    </location>
</feature>
<feature type="transmembrane region" description="Helical" evidence="6">
    <location>
        <begin position="391"/>
        <end position="412"/>
    </location>
</feature>
<dbReference type="InterPro" id="IPR007016">
    <property type="entry name" value="O-antigen_ligase-rel_domated"/>
</dbReference>
<feature type="transmembrane region" description="Helical" evidence="6">
    <location>
        <begin position="158"/>
        <end position="180"/>
    </location>
</feature>
<comment type="subcellular location">
    <subcellularLocation>
        <location evidence="1">Membrane</location>
        <topology evidence="1">Multi-pass membrane protein</topology>
    </subcellularLocation>
</comment>
<feature type="transmembrane region" description="Helical" evidence="6">
    <location>
        <begin position="243"/>
        <end position="263"/>
    </location>
</feature>
<proteinExistence type="predicted"/>
<evidence type="ECO:0000256" key="4">
    <source>
        <dbReference type="ARBA" id="ARBA00023136"/>
    </source>
</evidence>
<dbReference type="OrthoDB" id="4391260at2"/>
<gene>
    <name evidence="8" type="ORF">SAMN06273572_11124</name>
</gene>
<evidence type="ECO:0000256" key="5">
    <source>
        <dbReference type="SAM" id="MobiDB-lite"/>
    </source>
</evidence>
<evidence type="ECO:0000256" key="6">
    <source>
        <dbReference type="SAM" id="Phobius"/>
    </source>
</evidence>